<dbReference type="InterPro" id="IPR003594">
    <property type="entry name" value="HATPase_dom"/>
</dbReference>
<evidence type="ECO:0000256" key="4">
    <source>
        <dbReference type="ARBA" id="ARBA00022741"/>
    </source>
</evidence>
<evidence type="ECO:0000259" key="8">
    <source>
        <dbReference type="PROSITE" id="PS50109"/>
    </source>
</evidence>
<dbReference type="PANTHER" id="PTHR44936:SF10">
    <property type="entry name" value="SENSOR PROTEIN RSTB"/>
    <property type="match status" value="1"/>
</dbReference>
<keyword evidence="7" id="KW-1133">Transmembrane helix</keyword>
<dbReference type="GO" id="GO:0005524">
    <property type="term" value="F:ATP binding"/>
    <property type="evidence" value="ECO:0007669"/>
    <property type="project" value="UniProtKB-KW"/>
</dbReference>
<evidence type="ECO:0000313" key="10">
    <source>
        <dbReference type="Proteomes" id="UP000194841"/>
    </source>
</evidence>
<keyword evidence="4" id="KW-0547">Nucleotide-binding</keyword>
<gene>
    <name evidence="9" type="ORF">B1199_17860</name>
</gene>
<comment type="caution">
    <text evidence="9">The sequence shown here is derived from an EMBL/GenBank/DDBJ whole genome shotgun (WGS) entry which is preliminary data.</text>
</comment>
<keyword evidence="10" id="KW-1185">Reference proteome</keyword>
<keyword evidence="6" id="KW-0067">ATP-binding</keyword>
<evidence type="ECO:0000256" key="2">
    <source>
        <dbReference type="ARBA" id="ARBA00012438"/>
    </source>
</evidence>
<evidence type="ECO:0000256" key="1">
    <source>
        <dbReference type="ARBA" id="ARBA00000085"/>
    </source>
</evidence>
<evidence type="ECO:0000256" key="5">
    <source>
        <dbReference type="ARBA" id="ARBA00022777"/>
    </source>
</evidence>
<dbReference type="Pfam" id="PF02518">
    <property type="entry name" value="HATPase_c"/>
    <property type="match status" value="1"/>
</dbReference>
<dbReference type="EMBL" id="MWPV01000006">
    <property type="protein sequence ID" value="OUL56526.1"/>
    <property type="molecule type" value="Genomic_DNA"/>
</dbReference>
<evidence type="ECO:0000313" key="9">
    <source>
        <dbReference type="EMBL" id="OUL56526.1"/>
    </source>
</evidence>
<keyword evidence="3" id="KW-0808">Transferase</keyword>
<organism evidence="9 10">
    <name type="scientific">Pseudoalteromonas ulvae</name>
    <dbReference type="NCBI Taxonomy" id="107327"/>
    <lineage>
        <taxon>Bacteria</taxon>
        <taxon>Pseudomonadati</taxon>
        <taxon>Pseudomonadota</taxon>
        <taxon>Gammaproteobacteria</taxon>
        <taxon>Alteromonadales</taxon>
        <taxon>Pseudoalteromonadaceae</taxon>
        <taxon>Pseudoalteromonas</taxon>
    </lineage>
</organism>
<feature type="transmembrane region" description="Helical" evidence="7">
    <location>
        <begin position="5"/>
        <end position="25"/>
    </location>
</feature>
<dbReference type="GO" id="GO:0005886">
    <property type="term" value="C:plasma membrane"/>
    <property type="evidence" value="ECO:0007669"/>
    <property type="project" value="TreeGrafter"/>
</dbReference>
<feature type="transmembrane region" description="Helical" evidence="7">
    <location>
        <begin position="107"/>
        <end position="124"/>
    </location>
</feature>
<dbReference type="PROSITE" id="PS50109">
    <property type="entry name" value="HIS_KIN"/>
    <property type="match status" value="1"/>
</dbReference>
<dbReference type="SMART" id="SM00387">
    <property type="entry name" value="HATPase_c"/>
    <property type="match status" value="1"/>
</dbReference>
<dbReference type="AlphaFoldDB" id="A0A244CLY8"/>
<feature type="transmembrane region" description="Helical" evidence="7">
    <location>
        <begin position="73"/>
        <end position="101"/>
    </location>
</feature>
<keyword evidence="7" id="KW-0472">Membrane</keyword>
<dbReference type="InterPro" id="IPR005467">
    <property type="entry name" value="His_kinase_dom"/>
</dbReference>
<feature type="transmembrane region" description="Helical" evidence="7">
    <location>
        <begin position="144"/>
        <end position="165"/>
    </location>
</feature>
<accession>A0A244CLY8</accession>
<proteinExistence type="predicted"/>
<dbReference type="Gene3D" id="3.30.565.10">
    <property type="entry name" value="Histidine kinase-like ATPase, C-terminal domain"/>
    <property type="match status" value="1"/>
</dbReference>
<dbReference type="Pfam" id="PF25323">
    <property type="entry name" value="6TM_PilS"/>
    <property type="match status" value="1"/>
</dbReference>
<evidence type="ECO:0000256" key="3">
    <source>
        <dbReference type="ARBA" id="ARBA00022679"/>
    </source>
</evidence>
<reference evidence="9 10" key="1">
    <citation type="submission" date="2017-02" db="EMBL/GenBank/DDBJ databases">
        <title>Pseudoalteromonas ulvae TC14 Genome.</title>
        <authorList>
            <person name="Molmeret M."/>
        </authorList>
    </citation>
    <scope>NUCLEOTIDE SEQUENCE [LARGE SCALE GENOMIC DNA]</scope>
    <source>
        <strain evidence="9">TC14</strain>
    </source>
</reference>
<evidence type="ECO:0000256" key="7">
    <source>
        <dbReference type="SAM" id="Phobius"/>
    </source>
</evidence>
<keyword evidence="5 9" id="KW-0418">Kinase</keyword>
<sequence>MDKLLLLRSGSIIIQLATVVGIFFLMDLAIAVMPILLVIFAETVFHLLSILVYRQRHVRQFDLVLQLLADVIFLTLLLSLSGGATNAFVSLLLLPIVIAAVSLPTRWLALVSVAAMAAYSVMLLKMPTHSMHHMDMNNHFIGMWVNFILSALVVTFVVGALARMISEREQAIAKQREEQLRQEQLLALGLASTQVTHQLATPLATLQLLYDELCDNQPNNPVVAEMAEPIQECSSQLRSFTEFATSIREKTPQDFCVDTLVTQLKELFQLQFPLQQFVVSPVELPDMYIQGDGLLLPALFNLLQNAVQANERVRQHTVELTLTFDDALRVQFLIRDYGKGLSPQRHFALGEQLQPSEHGFGMALLLSNATIERFKGHLSLTNHPEQGAIACVDLPLILAPHSKTIAPAGMA</sequence>
<feature type="transmembrane region" description="Helical" evidence="7">
    <location>
        <begin position="31"/>
        <end position="53"/>
    </location>
</feature>
<feature type="domain" description="Histidine kinase" evidence="8">
    <location>
        <begin position="194"/>
        <end position="398"/>
    </location>
</feature>
<dbReference type="InterPro" id="IPR036890">
    <property type="entry name" value="HATPase_C_sf"/>
</dbReference>
<dbReference type="SUPFAM" id="SSF55874">
    <property type="entry name" value="ATPase domain of HSP90 chaperone/DNA topoisomerase II/histidine kinase"/>
    <property type="match status" value="1"/>
</dbReference>
<evidence type="ECO:0000256" key="6">
    <source>
        <dbReference type="ARBA" id="ARBA00022840"/>
    </source>
</evidence>
<dbReference type="OrthoDB" id="9785252at2"/>
<dbReference type="PANTHER" id="PTHR44936">
    <property type="entry name" value="SENSOR PROTEIN CREC"/>
    <property type="match status" value="1"/>
</dbReference>
<dbReference type="InterPro" id="IPR050980">
    <property type="entry name" value="2C_sensor_his_kinase"/>
</dbReference>
<dbReference type="EC" id="2.7.13.3" evidence="2"/>
<keyword evidence="7" id="KW-0812">Transmembrane</keyword>
<name>A0A244CLY8_PSEDV</name>
<protein>
    <recommendedName>
        <fullName evidence="2">histidine kinase</fullName>
        <ecNumber evidence="2">2.7.13.3</ecNumber>
    </recommendedName>
</protein>
<dbReference type="GO" id="GO:0000155">
    <property type="term" value="F:phosphorelay sensor kinase activity"/>
    <property type="evidence" value="ECO:0007669"/>
    <property type="project" value="TreeGrafter"/>
</dbReference>
<comment type="catalytic activity">
    <reaction evidence="1">
        <text>ATP + protein L-histidine = ADP + protein N-phospho-L-histidine.</text>
        <dbReference type="EC" id="2.7.13.3"/>
    </reaction>
</comment>
<dbReference type="Proteomes" id="UP000194841">
    <property type="component" value="Unassembled WGS sequence"/>
</dbReference>